<accession>A0A139H8E6</accession>
<gene>
    <name evidence="8" type="ORF">AC578_10048</name>
</gene>
<evidence type="ECO:0000256" key="6">
    <source>
        <dbReference type="ARBA" id="ARBA00035183"/>
    </source>
</evidence>
<evidence type="ECO:0000256" key="7">
    <source>
        <dbReference type="SAM" id="MobiDB-lite"/>
    </source>
</evidence>
<evidence type="ECO:0000256" key="5">
    <source>
        <dbReference type="ARBA" id="ARBA00023274"/>
    </source>
</evidence>
<organism evidence="8 9">
    <name type="scientific">Pseudocercospora eumusae</name>
    <dbReference type="NCBI Taxonomy" id="321146"/>
    <lineage>
        <taxon>Eukaryota</taxon>
        <taxon>Fungi</taxon>
        <taxon>Dikarya</taxon>
        <taxon>Ascomycota</taxon>
        <taxon>Pezizomycotina</taxon>
        <taxon>Dothideomycetes</taxon>
        <taxon>Dothideomycetidae</taxon>
        <taxon>Mycosphaerellales</taxon>
        <taxon>Mycosphaerellaceae</taxon>
        <taxon>Pseudocercospora</taxon>
    </lineage>
</organism>
<evidence type="ECO:0000256" key="1">
    <source>
        <dbReference type="ARBA" id="ARBA00004173"/>
    </source>
</evidence>
<evidence type="ECO:0000313" key="9">
    <source>
        <dbReference type="Proteomes" id="UP000070133"/>
    </source>
</evidence>
<dbReference type="OrthoDB" id="6220758at2759"/>
<dbReference type="Proteomes" id="UP000070133">
    <property type="component" value="Unassembled WGS sequence"/>
</dbReference>
<comment type="subcellular location">
    <subcellularLocation>
        <location evidence="1">Mitochondrion</location>
    </subcellularLocation>
</comment>
<keyword evidence="9" id="KW-1185">Reference proteome</keyword>
<protein>
    <recommendedName>
        <fullName evidence="6">Large ribosomal subunit protein mL50</fullName>
    </recommendedName>
</protein>
<evidence type="ECO:0000256" key="4">
    <source>
        <dbReference type="ARBA" id="ARBA00023128"/>
    </source>
</evidence>
<dbReference type="GO" id="GO:0005739">
    <property type="term" value="C:mitochondrion"/>
    <property type="evidence" value="ECO:0007669"/>
    <property type="project" value="UniProtKB-SubCell"/>
</dbReference>
<evidence type="ECO:0000256" key="2">
    <source>
        <dbReference type="ARBA" id="ARBA00008860"/>
    </source>
</evidence>
<dbReference type="GO" id="GO:0005840">
    <property type="term" value="C:ribosome"/>
    <property type="evidence" value="ECO:0007669"/>
    <property type="project" value="UniProtKB-KW"/>
</dbReference>
<dbReference type="AlphaFoldDB" id="A0A139H8E6"/>
<reference evidence="8 9" key="1">
    <citation type="submission" date="2015-07" db="EMBL/GenBank/DDBJ databases">
        <title>Comparative genomics of the Sigatoka disease complex on banana suggests a link between parallel evolutionary changes in Pseudocercospora fijiensis and Pseudocercospora eumusae and increased virulence on the banana host.</title>
        <authorList>
            <person name="Chang T.-C."/>
            <person name="Salvucci A."/>
            <person name="Crous P.W."/>
            <person name="Stergiopoulos I."/>
        </authorList>
    </citation>
    <scope>NUCLEOTIDE SEQUENCE [LARGE SCALE GENOMIC DNA]</scope>
    <source>
        <strain evidence="8 9">CBS 114824</strain>
    </source>
</reference>
<keyword evidence="3" id="KW-0689">Ribosomal protein</keyword>
<keyword evidence="4" id="KW-0496">Mitochondrion</keyword>
<dbReference type="STRING" id="321146.A0A139H8E6"/>
<name>A0A139H8E6_9PEZI</name>
<dbReference type="Pfam" id="PF10501">
    <property type="entry name" value="Ribosomal_L50"/>
    <property type="match status" value="1"/>
</dbReference>
<proteinExistence type="inferred from homology"/>
<feature type="region of interest" description="Disordered" evidence="7">
    <location>
        <begin position="59"/>
        <end position="82"/>
    </location>
</feature>
<evidence type="ECO:0000313" key="8">
    <source>
        <dbReference type="EMBL" id="KXS98638.1"/>
    </source>
</evidence>
<sequence>MRRIRVASEALRIATEPSRQPYVCRSCMAQAARQFHTTPQHHAEVSYYQQLKETVFGKKTPQKTKTKTKWKKDEASTEEKSPEVLREEYLQRKPKILNGVEYEVAKRIDPAKWKDYVPATTWHGLERVGSRKWAKAYADRGEKYEGFVSKKGVNIDKTEELNNLKQQILKILPPSDQQQRDLTKINILQNPELKLSIIRLITQTTGHRLRDPHISKCKTAHDLFLAAQTKPPPKKLKDDPRVQELGASKEIPNVRVHATKRTSVHKETEIGRWKVIEDELKLRGLPVFGTKYPNAKEGVRLREKKVDWKKHGVVKHVAARK</sequence>
<comment type="caution">
    <text evidence="8">The sequence shown here is derived from an EMBL/GenBank/DDBJ whole genome shotgun (WGS) entry which is preliminary data.</text>
</comment>
<dbReference type="InterPro" id="IPR018305">
    <property type="entry name" value="Ribosomal_m50"/>
</dbReference>
<dbReference type="GO" id="GO:1990904">
    <property type="term" value="C:ribonucleoprotein complex"/>
    <property type="evidence" value="ECO:0007669"/>
    <property type="project" value="UniProtKB-KW"/>
</dbReference>
<dbReference type="EMBL" id="LFZN01000109">
    <property type="protein sequence ID" value="KXS98638.1"/>
    <property type="molecule type" value="Genomic_DNA"/>
</dbReference>
<feature type="compositionally biased region" description="Basic residues" evidence="7">
    <location>
        <begin position="60"/>
        <end position="70"/>
    </location>
</feature>
<comment type="similarity">
    <text evidence="2">Belongs to the mitochondrion-specific ribosomal protein mL50 family.</text>
</comment>
<keyword evidence="5" id="KW-0687">Ribonucleoprotein</keyword>
<feature type="compositionally biased region" description="Basic and acidic residues" evidence="7">
    <location>
        <begin position="71"/>
        <end position="82"/>
    </location>
</feature>
<evidence type="ECO:0000256" key="3">
    <source>
        <dbReference type="ARBA" id="ARBA00022980"/>
    </source>
</evidence>